<dbReference type="Proteomes" id="UP000736787">
    <property type="component" value="Unassembled WGS sequence"/>
</dbReference>
<dbReference type="Proteomes" id="UP000697107">
    <property type="component" value="Unassembled WGS sequence"/>
</dbReference>
<dbReference type="EMBL" id="RCMG01000153">
    <property type="protein sequence ID" value="KAG2861482.1"/>
    <property type="molecule type" value="Genomic_DNA"/>
</dbReference>
<evidence type="ECO:0000313" key="3">
    <source>
        <dbReference type="EMBL" id="KAG2947137.1"/>
    </source>
</evidence>
<dbReference type="EMBL" id="RCMV01000125">
    <property type="protein sequence ID" value="KAG3224030.1"/>
    <property type="molecule type" value="Genomic_DNA"/>
</dbReference>
<evidence type="ECO:0000313" key="4">
    <source>
        <dbReference type="EMBL" id="KAG2989874.1"/>
    </source>
</evidence>
<dbReference type="VEuPathDB" id="FungiDB:PC110_g3318"/>
<reference evidence="6 7" key="1">
    <citation type="submission" date="2018-01" db="EMBL/GenBank/DDBJ databases">
        <title>Draft genome of the strawberry crown rot pathogen Phytophthora cactorum.</title>
        <authorList>
            <person name="Armitage A.D."/>
            <person name="Lysoe E."/>
            <person name="Nellist C.F."/>
            <person name="Harrison R.J."/>
            <person name="Brurberg M.B."/>
        </authorList>
    </citation>
    <scope>NUCLEOTIDE SEQUENCE [LARGE SCALE GENOMIC DNA]</scope>
    <source>
        <strain evidence="6 7">10300</strain>
    </source>
</reference>
<dbReference type="AlphaFoldDB" id="A0A329SUW1"/>
<evidence type="ECO:0000313" key="6">
    <source>
        <dbReference type="EMBL" id="RAW40490.1"/>
    </source>
</evidence>
<dbReference type="Proteomes" id="UP000760860">
    <property type="component" value="Unassembled WGS sequence"/>
</dbReference>
<keyword evidence="7" id="KW-1185">Reference proteome</keyword>
<sequence length="121" mass="13209">MVFVDDIVTIGDVTLEKFEDADKKKVLSIAEIGDAPSAVRRMFDSAVFKRPKAFIIASKPAPVLETDIRFVLPESLVIKCLDSAKNVTIREELINESSVTASEVGVSILSVGHSPYWILCG</sequence>
<dbReference type="EMBL" id="RCMK01000140">
    <property type="protein sequence ID" value="KAG2947137.1"/>
    <property type="molecule type" value="Genomic_DNA"/>
</dbReference>
<evidence type="ECO:0000313" key="7">
    <source>
        <dbReference type="Proteomes" id="UP000251314"/>
    </source>
</evidence>
<comment type="caution">
    <text evidence="6">The sequence shown here is derived from an EMBL/GenBank/DDBJ whole genome shotgun (WGS) entry which is preliminary data.</text>
</comment>
<name>A0A329SUW1_9STRA</name>
<proteinExistence type="predicted"/>
<protein>
    <submittedName>
        <fullName evidence="6">Uncharacterized protein</fullName>
    </submittedName>
</protein>
<evidence type="ECO:0000313" key="1">
    <source>
        <dbReference type="EMBL" id="KAG2861482.1"/>
    </source>
</evidence>
<dbReference type="Proteomes" id="UP000251314">
    <property type="component" value="Unassembled WGS sequence"/>
</dbReference>
<organism evidence="6 7">
    <name type="scientific">Phytophthora cactorum</name>
    <dbReference type="NCBI Taxonomy" id="29920"/>
    <lineage>
        <taxon>Eukaryota</taxon>
        <taxon>Sar</taxon>
        <taxon>Stramenopiles</taxon>
        <taxon>Oomycota</taxon>
        <taxon>Peronosporomycetes</taxon>
        <taxon>Peronosporales</taxon>
        <taxon>Peronosporaceae</taxon>
        <taxon>Phytophthora</taxon>
    </lineage>
</organism>
<gene>
    <name evidence="6" type="ORF">PC110_g3318</name>
    <name evidence="1" type="ORF">PC113_g7119</name>
    <name evidence="2" type="ORF">PC115_g6052</name>
    <name evidence="3" type="ORF">PC117_g7058</name>
    <name evidence="4" type="ORF">PC118_g5894</name>
    <name evidence="5" type="ORF">PC129_g5299</name>
</gene>
<dbReference type="Proteomes" id="UP000774804">
    <property type="component" value="Unassembled WGS sequence"/>
</dbReference>
<evidence type="ECO:0000313" key="2">
    <source>
        <dbReference type="EMBL" id="KAG2931545.1"/>
    </source>
</evidence>
<reference evidence="1" key="2">
    <citation type="submission" date="2018-10" db="EMBL/GenBank/DDBJ databases">
        <title>Effector identification in a new, highly contiguous assembly of the strawberry crown rot pathogen Phytophthora cactorum.</title>
        <authorList>
            <person name="Armitage A.D."/>
            <person name="Nellist C.F."/>
            <person name="Bates H."/>
            <person name="Vickerstaff R.J."/>
            <person name="Harrison R.J."/>
        </authorList>
    </citation>
    <scope>NUCLEOTIDE SEQUENCE</scope>
    <source>
        <strain evidence="1">15-7</strain>
        <strain evidence="2">4032</strain>
        <strain evidence="3">4040</strain>
        <strain evidence="4">P415</strain>
        <strain evidence="5">P421</strain>
    </source>
</reference>
<dbReference type="Proteomes" id="UP000735874">
    <property type="component" value="Unassembled WGS sequence"/>
</dbReference>
<dbReference type="EMBL" id="MJFZ01000047">
    <property type="protein sequence ID" value="RAW40490.1"/>
    <property type="molecule type" value="Genomic_DNA"/>
</dbReference>
<dbReference type="OrthoDB" id="10405706at2759"/>
<accession>A0A329SUW1</accession>
<dbReference type="EMBL" id="RCMI01000131">
    <property type="protein sequence ID" value="KAG2931545.1"/>
    <property type="molecule type" value="Genomic_DNA"/>
</dbReference>
<evidence type="ECO:0000313" key="5">
    <source>
        <dbReference type="EMBL" id="KAG3224030.1"/>
    </source>
</evidence>
<dbReference type="EMBL" id="RCML01000125">
    <property type="protein sequence ID" value="KAG2989874.1"/>
    <property type="molecule type" value="Genomic_DNA"/>
</dbReference>